<dbReference type="EMBL" id="JAJEQL010000003">
    <property type="protein sequence ID" value="MCC2198550.1"/>
    <property type="molecule type" value="Genomic_DNA"/>
</dbReference>
<evidence type="ECO:0000313" key="3">
    <source>
        <dbReference type="Proteomes" id="UP001430637"/>
    </source>
</evidence>
<dbReference type="Proteomes" id="UP001430637">
    <property type="component" value="Unassembled WGS sequence"/>
</dbReference>
<keyword evidence="1" id="KW-1133">Transmembrane helix</keyword>
<organism evidence="2 3">
    <name type="scientific">Faecalibacterium butyricigenerans</name>
    <dbReference type="NCBI Taxonomy" id="1851427"/>
    <lineage>
        <taxon>Bacteria</taxon>
        <taxon>Bacillati</taxon>
        <taxon>Bacillota</taxon>
        <taxon>Clostridia</taxon>
        <taxon>Eubacteriales</taxon>
        <taxon>Oscillospiraceae</taxon>
        <taxon>Faecalibacterium</taxon>
    </lineage>
</organism>
<evidence type="ECO:0000313" key="2">
    <source>
        <dbReference type="EMBL" id="MCC2198550.1"/>
    </source>
</evidence>
<keyword evidence="1" id="KW-0812">Transmembrane</keyword>
<evidence type="ECO:0000256" key="1">
    <source>
        <dbReference type="SAM" id="Phobius"/>
    </source>
</evidence>
<comment type="caution">
    <text evidence="2">The sequence shown here is derived from an EMBL/GenBank/DDBJ whole genome shotgun (WGS) entry which is preliminary data.</text>
</comment>
<reference evidence="2" key="1">
    <citation type="submission" date="2021-10" db="EMBL/GenBank/DDBJ databases">
        <title>Anaerobic single-cell dispensing facilitates the cultivation of human gut bacteria.</title>
        <authorList>
            <person name="Afrizal A."/>
        </authorList>
    </citation>
    <scope>NUCLEOTIDE SEQUENCE</scope>
    <source>
        <strain evidence="2">CLA-AA-H233</strain>
    </source>
</reference>
<feature type="transmembrane region" description="Helical" evidence="1">
    <location>
        <begin position="7"/>
        <end position="27"/>
    </location>
</feature>
<name>A0ABS8F5N7_9FIRM</name>
<accession>A0ABS8F5N7</accession>
<keyword evidence="3" id="KW-1185">Reference proteome</keyword>
<protein>
    <submittedName>
        <fullName evidence="2">Uncharacterized protein</fullName>
    </submittedName>
</protein>
<dbReference type="RefSeq" id="WP_227620132.1">
    <property type="nucleotide sequence ID" value="NZ_JAJEQL010000003.1"/>
</dbReference>
<sequence>MKKLPDFVKWLIIAAVLAGMAALMVAVNDRASRVEMPMPDNSLGIYRTTPAAGN</sequence>
<gene>
    <name evidence="2" type="ORF">LKD23_02045</name>
</gene>
<keyword evidence="1" id="KW-0472">Membrane</keyword>
<proteinExistence type="predicted"/>